<gene>
    <name evidence="2" type="ORF">CYCCA115_LOCUS13319</name>
    <name evidence="3" type="ORF">CYCCA115_LOCUS20442</name>
</gene>
<name>A0AAD2JM86_9STRA</name>
<dbReference type="EMBL" id="CAKOGP040001792">
    <property type="protein sequence ID" value="CAJ1951948.1"/>
    <property type="molecule type" value="Genomic_DNA"/>
</dbReference>
<dbReference type="Proteomes" id="UP001295423">
    <property type="component" value="Unassembled WGS sequence"/>
</dbReference>
<reference evidence="3" key="1">
    <citation type="submission" date="2023-08" db="EMBL/GenBank/DDBJ databases">
        <authorList>
            <person name="Audoor S."/>
            <person name="Bilcke G."/>
        </authorList>
    </citation>
    <scope>NUCLEOTIDE SEQUENCE</scope>
</reference>
<evidence type="ECO:0000313" key="4">
    <source>
        <dbReference type="Proteomes" id="UP001295423"/>
    </source>
</evidence>
<sequence length="408" mass="46104">MKPTKRAGAKTSAARISSFCALLLSVRIITKAVWGSNDHCAAQPFLDDEDANQIANSAYPSFCFTEKGSLHSIALDMFRHSSPPGSRSFRKLRHVLHRNPSFHINFPRKIFKSNQESLTSMFTSNGLMQETTDIPTESNCSDITLVETLLHSHCPIQNPNFVDAGRIIIQTEQTLKSRLGDCHASLNCIIVEFSDYNFRLLQEKGWGDSTILLPTMHQHPSRLVLIPPPQDKEGTLRLIPFVNRSIDVSFFGLITPRRKRLQEEKRKFLEQNPNRTVTLKQVGSLKTQVMSKAYGDSKVCLVTHSYRQTSGGEYHRLSEFAPFGCIPIMEKFADTIGIDRYTKCGRVLFADFGNLFSHVEDVLRSIDAGVYEGPEEFAHVKWWNKGVQWDSLLSDIFLFDSQEGARAS</sequence>
<keyword evidence="4" id="KW-1185">Reference proteome</keyword>
<organism evidence="3 4">
    <name type="scientific">Cylindrotheca closterium</name>
    <dbReference type="NCBI Taxonomy" id="2856"/>
    <lineage>
        <taxon>Eukaryota</taxon>
        <taxon>Sar</taxon>
        <taxon>Stramenopiles</taxon>
        <taxon>Ochrophyta</taxon>
        <taxon>Bacillariophyta</taxon>
        <taxon>Bacillariophyceae</taxon>
        <taxon>Bacillariophycidae</taxon>
        <taxon>Bacillariales</taxon>
        <taxon>Bacillariaceae</taxon>
        <taxon>Cylindrotheca</taxon>
    </lineage>
</organism>
<dbReference type="EMBL" id="CAKOGP040002169">
    <property type="protein sequence ID" value="CAJ1964040.1"/>
    <property type="molecule type" value="Genomic_DNA"/>
</dbReference>
<proteinExistence type="predicted"/>
<comment type="caution">
    <text evidence="3">The sequence shown here is derived from an EMBL/GenBank/DDBJ whole genome shotgun (WGS) entry which is preliminary data.</text>
</comment>
<accession>A0AAD2JM86</accession>
<dbReference type="AlphaFoldDB" id="A0AAD2JM86"/>
<evidence type="ECO:0000313" key="3">
    <source>
        <dbReference type="EMBL" id="CAJ1964040.1"/>
    </source>
</evidence>
<feature type="signal peptide" evidence="1">
    <location>
        <begin position="1"/>
        <end position="35"/>
    </location>
</feature>
<protein>
    <submittedName>
        <fullName evidence="3">Uncharacterized protein</fullName>
    </submittedName>
</protein>
<evidence type="ECO:0000313" key="2">
    <source>
        <dbReference type="EMBL" id="CAJ1951948.1"/>
    </source>
</evidence>
<keyword evidence="1" id="KW-0732">Signal</keyword>
<evidence type="ECO:0000256" key="1">
    <source>
        <dbReference type="SAM" id="SignalP"/>
    </source>
</evidence>
<feature type="chain" id="PRO_5042440817" evidence="1">
    <location>
        <begin position="36"/>
        <end position="408"/>
    </location>
</feature>